<dbReference type="EMBL" id="FNQG01000002">
    <property type="protein sequence ID" value="SDZ72856.1"/>
    <property type="molecule type" value="Genomic_DNA"/>
</dbReference>
<dbReference type="Gene3D" id="1.10.287.1080">
    <property type="entry name" value="MazG-like"/>
    <property type="match status" value="1"/>
</dbReference>
<reference evidence="17" key="4">
    <citation type="submission" date="2019-04" db="EMBL/GenBank/DDBJ databases">
        <title>Evolution of Biomass-Degrading Anaerobic Consortia Revealed by Metagenomics.</title>
        <authorList>
            <person name="Peng X."/>
        </authorList>
    </citation>
    <scope>NUCLEOTIDE SEQUENCE</scope>
    <source>
        <strain evidence="17">SIG242</strain>
    </source>
</reference>
<keyword evidence="10 15" id="KW-0547">Nucleotide-binding</keyword>
<keyword evidence="11 15" id="KW-0378">Hydrolase</keyword>
<dbReference type="HAMAP" id="MF_01020">
    <property type="entry name" value="HisE"/>
    <property type="match status" value="1"/>
</dbReference>
<dbReference type="InterPro" id="IPR026660">
    <property type="entry name" value="PRA-CH"/>
</dbReference>
<dbReference type="Pfam" id="PF01503">
    <property type="entry name" value="PRA-PH"/>
    <property type="match status" value="1"/>
</dbReference>
<dbReference type="HAMAP" id="MF_01021">
    <property type="entry name" value="HisI"/>
    <property type="match status" value="1"/>
</dbReference>
<evidence type="ECO:0000256" key="5">
    <source>
        <dbReference type="ARBA" id="ARBA00005204"/>
    </source>
</evidence>
<feature type="region of interest" description="Phosphoribosyl-ATP pyrophosphohydrolase" evidence="15">
    <location>
        <begin position="130"/>
        <end position="235"/>
    </location>
</feature>
<comment type="similarity">
    <text evidence="6 15">In the C-terminal section; belongs to the PRA-PH family.</text>
</comment>
<dbReference type="GO" id="GO:0004636">
    <property type="term" value="F:phosphoribosyl-ATP diphosphatase activity"/>
    <property type="evidence" value="ECO:0007669"/>
    <property type="project" value="UniProtKB-UniRule"/>
</dbReference>
<comment type="catalytic activity">
    <reaction evidence="1 15">
        <text>1-(5-phospho-beta-D-ribosyl)-5'-AMP + H2O = 1-(5-phospho-beta-D-ribosyl)-5-[(5-phospho-beta-D-ribosylamino)methylideneamino]imidazole-4-carboxamide</text>
        <dbReference type="Rhea" id="RHEA:20049"/>
        <dbReference type="ChEBI" id="CHEBI:15377"/>
        <dbReference type="ChEBI" id="CHEBI:58435"/>
        <dbReference type="ChEBI" id="CHEBI:59457"/>
        <dbReference type="EC" id="3.5.4.19"/>
    </reaction>
</comment>
<proteinExistence type="inferred from homology"/>
<comment type="pathway">
    <text evidence="4 15">Amino-acid biosynthesis; L-histidine biosynthesis; L-histidine from 5-phospho-alpha-D-ribose 1-diphosphate: step 3/9.</text>
</comment>
<evidence type="ECO:0000313" key="19">
    <source>
        <dbReference type="EMBL" id="SFW20777.1"/>
    </source>
</evidence>
<protein>
    <recommendedName>
        <fullName evidence="15">Histidine biosynthesis bifunctional protein HisIE</fullName>
    </recommendedName>
    <domain>
        <recommendedName>
            <fullName evidence="15">Phosphoribosyl-AMP cyclohydrolase</fullName>
            <shortName evidence="15">PRA-CH</shortName>
            <ecNumber evidence="15">3.5.4.19</ecNumber>
        </recommendedName>
    </domain>
    <domain>
        <recommendedName>
            <fullName evidence="15">Phosphoribosyl-ATP pyrophosphatase</fullName>
            <shortName evidence="15">PRA-PH</shortName>
            <ecNumber evidence="15">3.6.1.31</ecNumber>
        </recommendedName>
    </domain>
</protein>
<dbReference type="PANTHER" id="PTHR42945">
    <property type="entry name" value="HISTIDINE BIOSYNTHESIS BIFUNCTIONAL PROTEIN"/>
    <property type="match status" value="1"/>
</dbReference>
<evidence type="ECO:0000313" key="18">
    <source>
        <dbReference type="EMBL" id="SDZ72856.1"/>
    </source>
</evidence>
<dbReference type="InterPro" id="IPR021130">
    <property type="entry name" value="PRib-ATP_PPHydrolase-like"/>
</dbReference>
<comment type="subcellular location">
    <subcellularLocation>
        <location evidence="3 15">Cytoplasm</location>
    </subcellularLocation>
</comment>
<dbReference type="InterPro" id="IPR023019">
    <property type="entry name" value="His_synth_HisIE"/>
</dbReference>
<comment type="catalytic activity">
    <reaction evidence="2 15">
        <text>1-(5-phospho-beta-D-ribosyl)-ATP + H2O = 1-(5-phospho-beta-D-ribosyl)-5'-AMP + diphosphate + H(+)</text>
        <dbReference type="Rhea" id="RHEA:22828"/>
        <dbReference type="ChEBI" id="CHEBI:15377"/>
        <dbReference type="ChEBI" id="CHEBI:15378"/>
        <dbReference type="ChEBI" id="CHEBI:33019"/>
        <dbReference type="ChEBI" id="CHEBI:59457"/>
        <dbReference type="ChEBI" id="CHEBI:73183"/>
        <dbReference type="EC" id="3.6.1.31"/>
    </reaction>
</comment>
<evidence type="ECO:0000256" key="6">
    <source>
        <dbReference type="ARBA" id="ARBA00007731"/>
    </source>
</evidence>
<keyword evidence="8 15" id="KW-0963">Cytoplasm</keyword>
<keyword evidence="9 15" id="KW-0028">Amino-acid biosynthesis</keyword>
<dbReference type="NCBIfam" id="NF002747">
    <property type="entry name" value="PRK02759.1"/>
    <property type="match status" value="1"/>
</dbReference>
<dbReference type="HAMAP" id="MF_01019">
    <property type="entry name" value="HisIE"/>
    <property type="match status" value="1"/>
</dbReference>
<evidence type="ECO:0000256" key="12">
    <source>
        <dbReference type="ARBA" id="ARBA00022840"/>
    </source>
</evidence>
<reference evidence="20" key="2">
    <citation type="submission" date="2016-11" db="EMBL/GenBank/DDBJ databases">
        <authorList>
            <person name="Varghese N."/>
            <person name="Submissions S."/>
        </authorList>
    </citation>
    <scope>NUCLEOTIDE SEQUENCE [LARGE SCALE GENOMIC DNA]</scope>
    <source>
        <strain evidence="20">C3</strain>
    </source>
</reference>
<evidence type="ECO:0000256" key="14">
    <source>
        <dbReference type="ARBA" id="ARBA00023268"/>
    </source>
</evidence>
<organism evidence="19 20">
    <name type="scientific">Selenomonas ruminantium</name>
    <dbReference type="NCBI Taxonomy" id="971"/>
    <lineage>
        <taxon>Bacteria</taxon>
        <taxon>Bacillati</taxon>
        <taxon>Bacillota</taxon>
        <taxon>Negativicutes</taxon>
        <taxon>Selenomonadales</taxon>
        <taxon>Selenomonadaceae</taxon>
        <taxon>Selenomonas</taxon>
    </lineage>
</organism>
<keyword evidence="13 15" id="KW-0368">Histidine biosynthesis</keyword>
<keyword evidence="20" id="KW-1185">Reference proteome</keyword>
<dbReference type="Proteomes" id="UP000182958">
    <property type="component" value="Unassembled WGS sequence"/>
</dbReference>
<keyword evidence="14 15" id="KW-0511">Multifunctional enzyme</keyword>
<feature type="domain" description="Phosphoribosyl-AMP cyclohydrolase" evidence="16">
    <location>
        <begin position="30"/>
        <end position="102"/>
    </location>
</feature>
<dbReference type="GO" id="GO:0004635">
    <property type="term" value="F:phosphoribosyl-AMP cyclohydrolase activity"/>
    <property type="evidence" value="ECO:0007669"/>
    <property type="project" value="UniProtKB-UniRule"/>
</dbReference>
<keyword evidence="12 15" id="KW-0067">ATP-binding</keyword>
<dbReference type="InterPro" id="IPR038019">
    <property type="entry name" value="PRib_AMP_CycHydrolase_sf"/>
</dbReference>
<evidence type="ECO:0000256" key="13">
    <source>
        <dbReference type="ARBA" id="ARBA00023102"/>
    </source>
</evidence>
<dbReference type="EC" id="3.6.1.31" evidence="15"/>
<dbReference type="Proteomes" id="UP000183469">
    <property type="component" value="Unassembled WGS sequence"/>
</dbReference>
<dbReference type="SUPFAM" id="SSF101386">
    <property type="entry name" value="all-alpha NTP pyrophosphatases"/>
    <property type="match status" value="1"/>
</dbReference>
<dbReference type="OrthoDB" id="9795769at2"/>
<evidence type="ECO:0000256" key="7">
    <source>
        <dbReference type="ARBA" id="ARBA00008299"/>
    </source>
</evidence>
<dbReference type="FunFam" id="3.10.20.810:FF:000001">
    <property type="entry name" value="Histidine biosynthesis bifunctional protein HisIE"/>
    <property type="match status" value="1"/>
</dbReference>
<dbReference type="NCBIfam" id="TIGR03188">
    <property type="entry name" value="histidine_hisI"/>
    <property type="match status" value="1"/>
</dbReference>
<dbReference type="EC" id="3.5.4.19" evidence="15"/>
<evidence type="ECO:0000256" key="8">
    <source>
        <dbReference type="ARBA" id="ARBA00022490"/>
    </source>
</evidence>
<dbReference type="InterPro" id="IPR008179">
    <property type="entry name" value="HisE"/>
</dbReference>
<dbReference type="CDD" id="cd11534">
    <property type="entry name" value="NTP-PPase_HisIE_like"/>
    <property type="match status" value="1"/>
</dbReference>
<name>A0A1K1MCI7_SELRU</name>
<dbReference type="Proteomes" id="UP000772151">
    <property type="component" value="Unassembled WGS sequence"/>
</dbReference>
<evidence type="ECO:0000256" key="2">
    <source>
        <dbReference type="ARBA" id="ARBA00001460"/>
    </source>
</evidence>
<evidence type="ECO:0000256" key="1">
    <source>
        <dbReference type="ARBA" id="ARBA00000024"/>
    </source>
</evidence>
<dbReference type="Gene3D" id="3.10.20.810">
    <property type="entry name" value="Phosphoribosyl-AMP cyclohydrolase"/>
    <property type="match status" value="1"/>
</dbReference>
<dbReference type="InterPro" id="IPR002496">
    <property type="entry name" value="PRib_AMP_CycHydrolase_dom"/>
</dbReference>
<dbReference type="AlphaFoldDB" id="A0A1K1MCI7"/>
<evidence type="ECO:0000256" key="10">
    <source>
        <dbReference type="ARBA" id="ARBA00022741"/>
    </source>
</evidence>
<dbReference type="GO" id="GO:0005524">
    <property type="term" value="F:ATP binding"/>
    <property type="evidence" value="ECO:0007669"/>
    <property type="project" value="UniProtKB-KW"/>
</dbReference>
<dbReference type="RefSeq" id="WP_037352026.1">
    <property type="nucleotide sequence ID" value="NZ_FNQG01000002.1"/>
</dbReference>
<evidence type="ECO:0000256" key="3">
    <source>
        <dbReference type="ARBA" id="ARBA00004496"/>
    </source>
</evidence>
<evidence type="ECO:0000313" key="21">
    <source>
        <dbReference type="Proteomes" id="UP000183469"/>
    </source>
</evidence>
<evidence type="ECO:0000313" key="17">
    <source>
        <dbReference type="EMBL" id="MBE6085026.1"/>
    </source>
</evidence>
<evidence type="ECO:0000256" key="9">
    <source>
        <dbReference type="ARBA" id="ARBA00022605"/>
    </source>
</evidence>
<reference evidence="18 21" key="1">
    <citation type="submission" date="2016-10" db="EMBL/GenBank/DDBJ databases">
        <authorList>
            <person name="de Groot N.N."/>
        </authorList>
    </citation>
    <scope>NUCLEOTIDE SEQUENCE [LARGE SCALE GENOMIC DNA]</scope>
    <source>
        <strain evidence="18 21">DSM 2872</strain>
    </source>
</reference>
<dbReference type="UniPathway" id="UPA00031">
    <property type="reaction ID" value="UER00007"/>
</dbReference>
<dbReference type="PANTHER" id="PTHR42945:SF9">
    <property type="entry name" value="HISTIDINE BIOSYNTHESIS BIFUNCTIONAL PROTEIN HISIE"/>
    <property type="match status" value="1"/>
</dbReference>
<comment type="similarity">
    <text evidence="7 15">In the N-terminal section; belongs to the PRA-CH family.</text>
</comment>
<dbReference type="NCBIfam" id="NF000768">
    <property type="entry name" value="PRK00051.1"/>
    <property type="match status" value="1"/>
</dbReference>
<evidence type="ECO:0000256" key="15">
    <source>
        <dbReference type="HAMAP-Rule" id="MF_01019"/>
    </source>
</evidence>
<dbReference type="GO" id="GO:0000105">
    <property type="term" value="P:L-histidine biosynthetic process"/>
    <property type="evidence" value="ECO:0007669"/>
    <property type="project" value="UniProtKB-UniRule"/>
</dbReference>
<gene>
    <name evidence="15" type="primary">hisI</name>
    <name evidence="15" type="synonym">hisIE</name>
    <name evidence="17" type="ORF">E7203_06100</name>
    <name evidence="19" type="ORF">SAMN02910323_0738</name>
    <name evidence="18" type="ORF">SAMN05660648_00078</name>
</gene>
<dbReference type="GO" id="GO:0005737">
    <property type="term" value="C:cytoplasm"/>
    <property type="evidence" value="ECO:0007669"/>
    <property type="project" value="UniProtKB-SubCell"/>
</dbReference>
<dbReference type="Pfam" id="PF01502">
    <property type="entry name" value="PRA-CH"/>
    <property type="match status" value="1"/>
</dbReference>
<reference evidence="19" key="3">
    <citation type="submission" date="2016-11" db="EMBL/GenBank/DDBJ databases">
        <authorList>
            <person name="Jaros S."/>
            <person name="Januszkiewicz K."/>
            <person name="Wedrychowicz H."/>
        </authorList>
    </citation>
    <scope>NUCLEOTIDE SEQUENCE [LARGE SCALE GENOMIC DNA]</scope>
    <source>
        <strain evidence="19">C3</strain>
    </source>
</reference>
<comment type="pathway">
    <text evidence="5 15">Amino-acid biosynthesis; L-histidine biosynthesis; L-histidine from 5-phospho-alpha-D-ribose 1-diphosphate: step 2/9.</text>
</comment>
<dbReference type="NCBIfam" id="NF001611">
    <property type="entry name" value="PRK00400.1-3"/>
    <property type="match status" value="1"/>
</dbReference>
<evidence type="ECO:0000256" key="11">
    <source>
        <dbReference type="ARBA" id="ARBA00022801"/>
    </source>
</evidence>
<evidence type="ECO:0000256" key="4">
    <source>
        <dbReference type="ARBA" id="ARBA00005169"/>
    </source>
</evidence>
<sequence length="235" mass="26813">MNEVDISMIKFDDNGLVPAVVQEENGQVLMLAYMNAESLQKTIETGYTWFYSRSRKRLWNKGEESGNKQKVREISYDCDGDTLLIKVHQTGVACHTGTYTCFSGRKLVEEKEKSLALVEPEPETSLATVLNDLYNVIQERQLNPVEGSYTNYLFEKGQDKILKKVGEEAVETVIASKNNKSEEVLYEMGDLWYHCLVLLAYHKLTPDQLLDELMSRRKGGNYHKFTGKTGVRPDL</sequence>
<dbReference type="EMBL" id="FPJA01000004">
    <property type="protein sequence ID" value="SFW20777.1"/>
    <property type="molecule type" value="Genomic_DNA"/>
</dbReference>
<feature type="region of interest" description="Phosphoribosyl-AMP cyclohydrolase" evidence="15">
    <location>
        <begin position="1"/>
        <end position="129"/>
    </location>
</feature>
<evidence type="ECO:0000259" key="16">
    <source>
        <dbReference type="Pfam" id="PF01502"/>
    </source>
</evidence>
<accession>A0A1K1MCI7</accession>
<dbReference type="EMBL" id="SVCA01000004">
    <property type="protein sequence ID" value="MBE6085026.1"/>
    <property type="molecule type" value="Genomic_DNA"/>
</dbReference>
<evidence type="ECO:0000313" key="20">
    <source>
        <dbReference type="Proteomes" id="UP000182958"/>
    </source>
</evidence>
<dbReference type="SUPFAM" id="SSF141734">
    <property type="entry name" value="HisI-like"/>
    <property type="match status" value="1"/>
</dbReference>